<evidence type="ECO:0000313" key="3">
    <source>
        <dbReference type="Proteomes" id="UP000241890"/>
    </source>
</evidence>
<dbReference type="CDD" id="cd03419">
    <property type="entry name" value="GRX_GRXh_1_2_like"/>
    <property type="match status" value="1"/>
</dbReference>
<dbReference type="InterPro" id="IPR014025">
    <property type="entry name" value="Glutaredoxin_subgr"/>
</dbReference>
<name>A0A2R5H0S8_9STRA</name>
<comment type="caution">
    <text evidence="2">The sequence shown here is derived from an EMBL/GenBank/DDBJ whole genome shotgun (WGS) entry which is preliminary data.</text>
</comment>
<proteinExistence type="predicted"/>
<dbReference type="InParanoid" id="A0A2R5H0S8"/>
<gene>
    <name evidence="2" type="ORF">FCC1311_101472</name>
</gene>
<dbReference type="PRINTS" id="PR00160">
    <property type="entry name" value="GLUTAREDOXIN"/>
</dbReference>
<dbReference type="SUPFAM" id="SSF52833">
    <property type="entry name" value="Thioredoxin-like"/>
    <property type="match status" value="1"/>
</dbReference>
<protein>
    <submittedName>
        <fullName evidence="2">Glutaredoxin</fullName>
    </submittedName>
</protein>
<dbReference type="PANTHER" id="PTHR45694">
    <property type="entry name" value="GLUTAREDOXIN 2"/>
    <property type="match status" value="1"/>
</dbReference>
<dbReference type="GO" id="GO:0015038">
    <property type="term" value="F:glutathione disulfide oxidoreductase activity"/>
    <property type="evidence" value="ECO:0007669"/>
    <property type="project" value="TreeGrafter"/>
</dbReference>
<dbReference type="EMBL" id="BEYU01000174">
    <property type="protein sequence ID" value="GBG33924.1"/>
    <property type="molecule type" value="Genomic_DNA"/>
</dbReference>
<dbReference type="Gene3D" id="3.40.30.10">
    <property type="entry name" value="Glutaredoxin"/>
    <property type="match status" value="1"/>
</dbReference>
<dbReference type="PROSITE" id="PS51354">
    <property type="entry name" value="GLUTAREDOXIN_2"/>
    <property type="match status" value="1"/>
</dbReference>
<dbReference type="InterPro" id="IPR036249">
    <property type="entry name" value="Thioredoxin-like_sf"/>
</dbReference>
<dbReference type="AlphaFoldDB" id="A0A2R5H0S8"/>
<dbReference type="OrthoDB" id="44061at2759"/>
<evidence type="ECO:0000313" key="2">
    <source>
        <dbReference type="EMBL" id="GBG33924.1"/>
    </source>
</evidence>
<dbReference type="PANTHER" id="PTHR45694:SF18">
    <property type="entry name" value="GLUTAREDOXIN-1-RELATED"/>
    <property type="match status" value="1"/>
</dbReference>
<reference evidence="2 3" key="1">
    <citation type="submission" date="2017-12" db="EMBL/GenBank/DDBJ databases">
        <title>Sequencing, de novo assembly and annotation of complete genome of a new Thraustochytrid species, strain FCC1311.</title>
        <authorList>
            <person name="Sedici K."/>
            <person name="Godart F."/>
            <person name="Aiese Cigliano R."/>
            <person name="Sanseverino W."/>
            <person name="Barakat M."/>
            <person name="Ortet P."/>
            <person name="Marechal E."/>
            <person name="Cagnac O."/>
            <person name="Amato A."/>
        </authorList>
    </citation>
    <scope>NUCLEOTIDE SEQUENCE [LARGE SCALE GENOMIC DNA]</scope>
</reference>
<dbReference type="Pfam" id="PF00462">
    <property type="entry name" value="Glutaredoxin"/>
    <property type="match status" value="1"/>
</dbReference>
<organism evidence="2 3">
    <name type="scientific">Hondaea fermentalgiana</name>
    <dbReference type="NCBI Taxonomy" id="2315210"/>
    <lineage>
        <taxon>Eukaryota</taxon>
        <taxon>Sar</taxon>
        <taxon>Stramenopiles</taxon>
        <taxon>Bigyra</taxon>
        <taxon>Labyrinthulomycetes</taxon>
        <taxon>Thraustochytrida</taxon>
        <taxon>Thraustochytriidae</taxon>
        <taxon>Hondaea</taxon>
    </lineage>
</organism>
<dbReference type="InterPro" id="IPR002109">
    <property type="entry name" value="Glutaredoxin"/>
</dbReference>
<accession>A0A2R5H0S8</accession>
<dbReference type="GO" id="GO:0034599">
    <property type="term" value="P:cellular response to oxidative stress"/>
    <property type="evidence" value="ECO:0007669"/>
    <property type="project" value="TreeGrafter"/>
</dbReference>
<evidence type="ECO:0000259" key="1">
    <source>
        <dbReference type="Pfam" id="PF00462"/>
    </source>
</evidence>
<dbReference type="Proteomes" id="UP000241890">
    <property type="component" value="Unassembled WGS sequence"/>
</dbReference>
<sequence>MLAATTLRATAARQVRVAPRGVATRTLSSASARAKVARAIESNDGVLMYSKSFCSFSHGAKEVFRSAGVDVTVHELDEEPDGVEVQKALFEETGQRTVPNIFIGKAHVGGYSELMEGVKDGHVHDLLEVVGIKSSLGSVR</sequence>
<dbReference type="GO" id="GO:0005737">
    <property type="term" value="C:cytoplasm"/>
    <property type="evidence" value="ECO:0007669"/>
    <property type="project" value="TreeGrafter"/>
</dbReference>
<feature type="domain" description="Glutaredoxin" evidence="1">
    <location>
        <begin position="46"/>
        <end position="108"/>
    </location>
</feature>
<keyword evidence="3" id="KW-1185">Reference proteome</keyword>